<organism evidence="6 7">
    <name type="scientific">Candidatus Obscuribacter phosphatis</name>
    <dbReference type="NCBI Taxonomy" id="1906157"/>
    <lineage>
        <taxon>Bacteria</taxon>
        <taxon>Bacillati</taxon>
        <taxon>Candidatus Melainabacteria</taxon>
        <taxon>Candidatus Obscuribacterales</taxon>
        <taxon>Candidatus Obscuribacteraceae</taxon>
        <taxon>Candidatus Obscuribacter</taxon>
    </lineage>
</organism>
<comment type="similarity">
    <text evidence="1 5">Belongs to the HypA/HybF family.</text>
</comment>
<evidence type="ECO:0000256" key="2">
    <source>
        <dbReference type="ARBA" id="ARBA00022596"/>
    </source>
</evidence>
<sequence length="118" mass="12267">MHELSIAMSLIELASNELKKNGGSKILALNVKLGPLSGVVKEALLAAYQLAVSETDMSGAVLNVEDVPVTVFCSDCSQISTLPGNFGGSLRFVCGYCGKATGDVRSGADLDLVSMEID</sequence>
<feature type="binding site" evidence="5">
    <location>
        <position position="73"/>
    </location>
    <ligand>
        <name>Zn(2+)</name>
        <dbReference type="ChEBI" id="CHEBI:29105"/>
    </ligand>
</feature>
<feature type="binding site" evidence="5">
    <location>
        <position position="94"/>
    </location>
    <ligand>
        <name>Zn(2+)</name>
        <dbReference type="ChEBI" id="CHEBI:29105"/>
    </ligand>
</feature>
<evidence type="ECO:0000313" key="7">
    <source>
        <dbReference type="Proteomes" id="UP000664277"/>
    </source>
</evidence>
<feature type="binding site" evidence="5">
    <location>
        <position position="76"/>
    </location>
    <ligand>
        <name>Zn(2+)</name>
        <dbReference type="ChEBI" id="CHEBI:29105"/>
    </ligand>
</feature>
<evidence type="ECO:0000256" key="3">
    <source>
        <dbReference type="ARBA" id="ARBA00022723"/>
    </source>
</evidence>
<keyword evidence="3 5" id="KW-0479">Metal-binding</keyword>
<name>A0A8J7PCZ4_9BACT</name>
<dbReference type="PANTHER" id="PTHR34535:SF3">
    <property type="entry name" value="HYDROGENASE MATURATION FACTOR HYPA"/>
    <property type="match status" value="1"/>
</dbReference>
<dbReference type="Pfam" id="PF01155">
    <property type="entry name" value="HypA"/>
    <property type="match status" value="1"/>
</dbReference>
<gene>
    <name evidence="5" type="primary">hypA</name>
    <name evidence="6" type="ORF">J0M35_10680</name>
</gene>
<reference evidence="6" key="1">
    <citation type="submission" date="2021-02" db="EMBL/GenBank/DDBJ databases">
        <title>Genome-Resolved Metagenomics of a Microbial Community Performing Photosynthetic Biological Nutrient Removal.</title>
        <authorList>
            <person name="Mcdaniel E.A."/>
        </authorList>
    </citation>
    <scope>NUCLEOTIDE SEQUENCE</scope>
    <source>
        <strain evidence="6">UWPOB_OBS1</strain>
    </source>
</reference>
<keyword evidence="4 5" id="KW-0862">Zinc</keyword>
<feature type="binding site" evidence="5">
    <location>
        <position position="97"/>
    </location>
    <ligand>
        <name>Zn(2+)</name>
        <dbReference type="ChEBI" id="CHEBI:29105"/>
    </ligand>
</feature>
<dbReference type="PROSITE" id="PS01249">
    <property type="entry name" value="HYPA"/>
    <property type="match status" value="1"/>
</dbReference>
<dbReference type="InterPro" id="IPR000688">
    <property type="entry name" value="HypA/HybF"/>
</dbReference>
<comment type="function">
    <text evidence="5">Involved in the maturation of [NiFe] hydrogenases. Required for nickel insertion into the metal center of the hydrogenase.</text>
</comment>
<dbReference type="AlphaFoldDB" id="A0A8J7PCZ4"/>
<dbReference type="EMBL" id="JAFLCK010000013">
    <property type="protein sequence ID" value="MBN8660821.1"/>
    <property type="molecule type" value="Genomic_DNA"/>
</dbReference>
<dbReference type="HAMAP" id="MF_00213">
    <property type="entry name" value="HypA_HybF"/>
    <property type="match status" value="1"/>
</dbReference>
<feature type="binding site" evidence="5">
    <location>
        <position position="2"/>
    </location>
    <ligand>
        <name>Ni(2+)</name>
        <dbReference type="ChEBI" id="CHEBI:49786"/>
    </ligand>
</feature>
<dbReference type="PIRSF" id="PIRSF004761">
    <property type="entry name" value="Hydrgn_mat_HypA"/>
    <property type="match status" value="1"/>
</dbReference>
<accession>A0A8J7PCZ4</accession>
<evidence type="ECO:0000313" key="6">
    <source>
        <dbReference type="EMBL" id="MBN8660821.1"/>
    </source>
</evidence>
<evidence type="ECO:0000256" key="5">
    <source>
        <dbReference type="HAMAP-Rule" id="MF_00213"/>
    </source>
</evidence>
<dbReference type="PANTHER" id="PTHR34535">
    <property type="entry name" value="HYDROGENASE MATURATION FACTOR HYPA"/>
    <property type="match status" value="1"/>
</dbReference>
<dbReference type="Proteomes" id="UP000664277">
    <property type="component" value="Unassembled WGS sequence"/>
</dbReference>
<proteinExistence type="inferred from homology"/>
<dbReference type="Gene3D" id="3.30.2320.80">
    <property type="match status" value="1"/>
</dbReference>
<dbReference type="GO" id="GO:0051604">
    <property type="term" value="P:protein maturation"/>
    <property type="evidence" value="ECO:0007669"/>
    <property type="project" value="InterPro"/>
</dbReference>
<protein>
    <recommendedName>
        <fullName evidence="5">Hydrogenase maturation factor HypA</fullName>
    </recommendedName>
</protein>
<dbReference type="GO" id="GO:0016151">
    <property type="term" value="F:nickel cation binding"/>
    <property type="evidence" value="ECO:0007669"/>
    <property type="project" value="UniProtKB-UniRule"/>
</dbReference>
<evidence type="ECO:0000256" key="4">
    <source>
        <dbReference type="ARBA" id="ARBA00022833"/>
    </source>
</evidence>
<evidence type="ECO:0000256" key="1">
    <source>
        <dbReference type="ARBA" id="ARBA00010748"/>
    </source>
</evidence>
<dbReference type="GO" id="GO:0008270">
    <property type="term" value="F:zinc ion binding"/>
    <property type="evidence" value="ECO:0007669"/>
    <property type="project" value="UniProtKB-UniRule"/>
</dbReference>
<comment type="caution">
    <text evidence="6">The sequence shown here is derived from an EMBL/GenBank/DDBJ whole genome shotgun (WGS) entry which is preliminary data.</text>
</comment>
<dbReference type="InterPro" id="IPR020538">
    <property type="entry name" value="Hydgase_Ni_incorp_HypA/HybF_CS"/>
</dbReference>
<keyword evidence="2 5" id="KW-0533">Nickel</keyword>